<proteinExistence type="predicted"/>
<evidence type="ECO:0000313" key="2">
    <source>
        <dbReference type="Proteomes" id="UP000010448"/>
    </source>
</evidence>
<protein>
    <submittedName>
        <fullName evidence="1">Uncharacterized protein</fullName>
    </submittedName>
</protein>
<gene>
    <name evidence="1" type="ORF">CSV86_010170</name>
</gene>
<reference evidence="1 2" key="1">
    <citation type="journal article" date="2013" name="Genome Announc.">
        <title>Genome Sequence of Naphthalene-Degrading Soil Bacterium Pseudomonas putida CSV86.</title>
        <authorList>
            <person name="Phale P.S."/>
            <person name="Paliwal V."/>
            <person name="Raju S.C."/>
            <person name="Modak A."/>
            <person name="Purohit H.J."/>
        </authorList>
    </citation>
    <scope>NUCLEOTIDE SEQUENCE [LARGE SCALE GENOMIC DNA]</scope>
    <source>
        <strain evidence="1 2">CSV86</strain>
    </source>
</reference>
<dbReference type="OrthoDB" id="9882558at2"/>
<dbReference type="Proteomes" id="UP000010448">
    <property type="component" value="Unassembled WGS sequence"/>
</dbReference>
<evidence type="ECO:0000313" key="1">
    <source>
        <dbReference type="EMBL" id="NNJ15577.1"/>
    </source>
</evidence>
<dbReference type="EMBL" id="AMWJ02000001">
    <property type="protein sequence ID" value="NNJ15577.1"/>
    <property type="molecule type" value="Genomic_DNA"/>
</dbReference>
<keyword evidence="2" id="KW-1185">Reference proteome</keyword>
<accession>L1M5U7</accession>
<organism evidence="1 2">
    <name type="scientific">Pseudomonas bharatica CSV86</name>
    <dbReference type="NCBI Taxonomy" id="1005395"/>
    <lineage>
        <taxon>Bacteria</taxon>
        <taxon>Pseudomonadati</taxon>
        <taxon>Pseudomonadota</taxon>
        <taxon>Gammaproteobacteria</taxon>
        <taxon>Pseudomonadales</taxon>
        <taxon>Pseudomonadaceae</taxon>
        <taxon>Pseudomonas</taxon>
        <taxon>Pseudomonas bharatica</taxon>
    </lineage>
</organism>
<sequence>MPGIVQFLAKNDLLEVRRNWRLQVTEVHAKALSLTWNYVLFAEYGRFVCAAKVLSVTKYPNEDDCRWTIEFSSFKENPRLSFSAEGMGGRTEWLDAGKDSEVFALFEQSEHIRTEEDPKLNISINEAVEALSLRYDIAVSNIKITLHN</sequence>
<name>L1M5U7_9PSED</name>
<dbReference type="RefSeq" id="WP_009395959.1">
    <property type="nucleotide sequence ID" value="NZ_AMWJ02000001.1"/>
</dbReference>
<comment type="caution">
    <text evidence="1">The sequence shown here is derived from an EMBL/GenBank/DDBJ whole genome shotgun (WGS) entry which is preliminary data.</text>
</comment>
<dbReference type="AlphaFoldDB" id="L1M5U7"/>